<feature type="region of interest" description="Disordered" evidence="1">
    <location>
        <begin position="83"/>
        <end position="150"/>
    </location>
</feature>
<comment type="caution">
    <text evidence="2">The sequence shown here is derived from an EMBL/GenBank/DDBJ whole genome shotgun (WGS) entry which is preliminary data.</text>
</comment>
<dbReference type="EMBL" id="MU853585">
    <property type="protein sequence ID" value="KAK4143528.1"/>
    <property type="molecule type" value="Genomic_DNA"/>
</dbReference>
<feature type="compositionally biased region" description="Low complexity" evidence="1">
    <location>
        <begin position="24"/>
        <end position="38"/>
    </location>
</feature>
<evidence type="ECO:0000313" key="2">
    <source>
        <dbReference type="EMBL" id="KAK4143528.1"/>
    </source>
</evidence>
<sequence>MASRAHSLRLPLPTPRRPIHPQRAASSSSEASHLSNSSPRSHASEDPFVLSPVQTPAHETTVPPRVMFSRLATDPAAARNGLLLGKEVPSRPRDSTNKPVSPSLLRIANSKSGPTTAIDVPVNRKSVSTTSAETSTPLEPLSARGDLPGGYFPLHEEEPRVHIPHPFQVDTDMARRSSVQRAAESCQPSVEPSSFSSAHNPRPTRGKPTNTLSTVTSPDTPISSYNPTGLHDDVVLPLGKYYPSNWERRHGKGPPSRPTTAGAHSEPQVPKSQDSNPSSPHAQRPGSDVKRRLQQYQRDMIAQAAMAANALIVSSGSAGSGGSGSSIASSLRGLTLPQGHLATTFLKTHKPRSPRLEPVGSPGPVTPMSLEADSYLSLGAPVDVEAGGKGPFFRHDVALSPSEMTTASI</sequence>
<feature type="compositionally biased region" description="Polar residues" evidence="1">
    <location>
        <begin position="207"/>
        <end position="227"/>
    </location>
</feature>
<feature type="compositionally biased region" description="Polar residues" evidence="1">
    <location>
        <begin position="186"/>
        <end position="199"/>
    </location>
</feature>
<reference evidence="2" key="1">
    <citation type="journal article" date="2023" name="Mol. Phylogenet. Evol.">
        <title>Genome-scale phylogeny and comparative genomics of the fungal order Sordariales.</title>
        <authorList>
            <person name="Hensen N."/>
            <person name="Bonometti L."/>
            <person name="Westerberg I."/>
            <person name="Brannstrom I.O."/>
            <person name="Guillou S."/>
            <person name="Cros-Aarteil S."/>
            <person name="Calhoun S."/>
            <person name="Haridas S."/>
            <person name="Kuo A."/>
            <person name="Mondo S."/>
            <person name="Pangilinan J."/>
            <person name="Riley R."/>
            <person name="LaButti K."/>
            <person name="Andreopoulos B."/>
            <person name="Lipzen A."/>
            <person name="Chen C."/>
            <person name="Yan M."/>
            <person name="Daum C."/>
            <person name="Ng V."/>
            <person name="Clum A."/>
            <person name="Steindorff A."/>
            <person name="Ohm R.A."/>
            <person name="Martin F."/>
            <person name="Silar P."/>
            <person name="Natvig D.O."/>
            <person name="Lalanne C."/>
            <person name="Gautier V."/>
            <person name="Ament-Velasquez S.L."/>
            <person name="Kruys A."/>
            <person name="Hutchinson M.I."/>
            <person name="Powell A.J."/>
            <person name="Barry K."/>
            <person name="Miller A.N."/>
            <person name="Grigoriev I.V."/>
            <person name="Debuchy R."/>
            <person name="Gladieux P."/>
            <person name="Hiltunen Thoren M."/>
            <person name="Johannesson H."/>
        </authorList>
    </citation>
    <scope>NUCLEOTIDE SEQUENCE</scope>
    <source>
        <strain evidence="2">CBS 141.50</strain>
    </source>
</reference>
<organism evidence="2 3">
    <name type="scientific">Dichotomopilus funicola</name>
    <dbReference type="NCBI Taxonomy" id="1934379"/>
    <lineage>
        <taxon>Eukaryota</taxon>
        <taxon>Fungi</taxon>
        <taxon>Dikarya</taxon>
        <taxon>Ascomycota</taxon>
        <taxon>Pezizomycotina</taxon>
        <taxon>Sordariomycetes</taxon>
        <taxon>Sordariomycetidae</taxon>
        <taxon>Sordariales</taxon>
        <taxon>Chaetomiaceae</taxon>
        <taxon>Dichotomopilus</taxon>
    </lineage>
</organism>
<evidence type="ECO:0000313" key="3">
    <source>
        <dbReference type="Proteomes" id="UP001302676"/>
    </source>
</evidence>
<proteinExistence type="predicted"/>
<keyword evidence="3" id="KW-1185">Reference proteome</keyword>
<feature type="region of interest" description="Disordered" evidence="1">
    <location>
        <begin position="1"/>
        <end position="68"/>
    </location>
</feature>
<dbReference type="GeneID" id="87817370"/>
<dbReference type="Proteomes" id="UP001302676">
    <property type="component" value="Unassembled WGS sequence"/>
</dbReference>
<dbReference type="AlphaFoldDB" id="A0AAN6ZMN4"/>
<protein>
    <submittedName>
        <fullName evidence="2">Uncharacterized protein</fullName>
    </submittedName>
</protein>
<feature type="compositionally biased region" description="Polar residues" evidence="1">
    <location>
        <begin position="125"/>
        <end position="137"/>
    </location>
</feature>
<accession>A0AAN6ZMN4</accession>
<gene>
    <name evidence="2" type="ORF">C8A04DRAFT_28720</name>
</gene>
<reference evidence="2" key="2">
    <citation type="submission" date="2023-05" db="EMBL/GenBank/DDBJ databases">
        <authorList>
            <consortium name="Lawrence Berkeley National Laboratory"/>
            <person name="Steindorff A."/>
            <person name="Hensen N."/>
            <person name="Bonometti L."/>
            <person name="Westerberg I."/>
            <person name="Brannstrom I.O."/>
            <person name="Guillou S."/>
            <person name="Cros-Aarteil S."/>
            <person name="Calhoun S."/>
            <person name="Haridas S."/>
            <person name="Kuo A."/>
            <person name="Mondo S."/>
            <person name="Pangilinan J."/>
            <person name="Riley R."/>
            <person name="Labutti K."/>
            <person name="Andreopoulos B."/>
            <person name="Lipzen A."/>
            <person name="Chen C."/>
            <person name="Yanf M."/>
            <person name="Daum C."/>
            <person name="Ng V."/>
            <person name="Clum A."/>
            <person name="Ohm R."/>
            <person name="Martin F."/>
            <person name="Silar P."/>
            <person name="Natvig D."/>
            <person name="Lalanne C."/>
            <person name="Gautier V."/>
            <person name="Ament-Velasquez S.L."/>
            <person name="Kruys A."/>
            <person name="Hutchinson M.I."/>
            <person name="Powell A.J."/>
            <person name="Barry K."/>
            <person name="Miller A.N."/>
            <person name="Grigoriev I.V."/>
            <person name="Debuchy R."/>
            <person name="Gladieux P."/>
            <person name="Thoren M.H."/>
            <person name="Johannesson H."/>
        </authorList>
    </citation>
    <scope>NUCLEOTIDE SEQUENCE</scope>
    <source>
        <strain evidence="2">CBS 141.50</strain>
    </source>
</reference>
<dbReference type="RefSeq" id="XP_062636899.1">
    <property type="nucleotide sequence ID" value="XM_062780757.1"/>
</dbReference>
<feature type="compositionally biased region" description="Polar residues" evidence="1">
    <location>
        <begin position="270"/>
        <end position="281"/>
    </location>
</feature>
<evidence type="ECO:0000256" key="1">
    <source>
        <dbReference type="SAM" id="MobiDB-lite"/>
    </source>
</evidence>
<feature type="region of interest" description="Disordered" evidence="1">
    <location>
        <begin position="174"/>
        <end position="291"/>
    </location>
</feature>
<name>A0AAN6ZMN4_9PEZI</name>